<dbReference type="EMBL" id="BSOT01000005">
    <property type="protein sequence ID" value="GLR71149.1"/>
    <property type="molecule type" value="Genomic_DNA"/>
</dbReference>
<feature type="domain" description="TonB-dependent transporter Oar-like beta-barrel" evidence="10">
    <location>
        <begin position="242"/>
        <end position="308"/>
    </location>
</feature>
<dbReference type="Gene3D" id="2.170.130.10">
    <property type="entry name" value="TonB-dependent receptor, plug domain"/>
    <property type="match status" value="1"/>
</dbReference>
<dbReference type="InterPro" id="IPR008969">
    <property type="entry name" value="CarboxyPept-like_regulatory"/>
</dbReference>
<evidence type="ECO:0000256" key="3">
    <source>
        <dbReference type="ARBA" id="ARBA00022452"/>
    </source>
</evidence>
<keyword evidence="5" id="KW-0798">TonB box</keyword>
<proteinExistence type="predicted"/>
<feature type="signal peptide" evidence="8">
    <location>
        <begin position="1"/>
        <end position="26"/>
    </location>
</feature>
<name>A0AA37WK71_9ALTE</name>
<keyword evidence="4" id="KW-0812">Transmembrane</keyword>
<keyword evidence="6" id="KW-0472">Membrane</keyword>
<protein>
    <submittedName>
        <fullName evidence="11">Oar protein</fullName>
    </submittedName>
</protein>
<keyword evidence="12" id="KW-1185">Reference proteome</keyword>
<reference evidence="11" key="1">
    <citation type="journal article" date="2014" name="Int. J. Syst. Evol. Microbiol.">
        <title>Complete genome sequence of Corynebacterium casei LMG S-19264T (=DSM 44701T), isolated from a smear-ripened cheese.</title>
        <authorList>
            <consortium name="US DOE Joint Genome Institute (JGI-PGF)"/>
            <person name="Walter F."/>
            <person name="Albersmeier A."/>
            <person name="Kalinowski J."/>
            <person name="Ruckert C."/>
        </authorList>
    </citation>
    <scope>NUCLEOTIDE SEQUENCE</scope>
    <source>
        <strain evidence="11">NBRC 110023</strain>
    </source>
</reference>
<dbReference type="InterPro" id="IPR000531">
    <property type="entry name" value="Beta-barrel_TonB"/>
</dbReference>
<sequence>MLSKTKLSKLAVAVALSVGLSTTAIANSGQSSAMRGVVVGPSGNPAPDATITIIHNASGTVKTVNANSDGAFSARGLRVGGPYTITISSDTFQGQVIDDVFVSLNDTFELNTQLTPKQSLEKITVVGSRDFFANSGANSSFGEDYINSVATVNRDLKDVIRANPLAVVDPSGETLSIAGSNPKFNAVTIDGVGINDTFGLQGNGYPTNRPPISLDAVEQVSVEFAPFKARAGEFSGGNINVVTKSGTNEISGSVFYEQFPTAGDAVDDRISENEFEVDNKEESYGFTFGAPIIKDKLFVFASYEKFEEDIVLDFNPSTYPAEVIEEVNRVADILNSTYGISDAIGGAPAPDEDTKLLIKLDWNISENHRADFTYSDQDGSSAEAFNDDPDEVRFASNAWTREQTNTFYTAHLYSDWTDVFSSEFSLSYKEFEQASITNSSLGEVNVRGESGVDFIIGQDEFRHANELGNEVLSIGFHANYFPNEVEYNFGVEVEKTNNFNLFVEDSDGVWGFDSLASFENRTPEEFVYGNAFTNNPNDASYDVETMQTVLYADATFDLFEDFTVTAGLRYEHLSADGSPNLNANFVNTYGFENTENLDGFDILLPRIGFEWDASENVTVRGGVGRFSGGFPLVWVANAYTVDGVTIDSVEFDDVSGADVNFNAIPQRAVDALVQGAGNTNSIDPDFEMPSDWRYQIATDVVFDIPSLGEDFAWSTEFIYVDKQDGAYWIDLSRVDNGRRTVDGGRIIWDNVYDNTDFAGNHDIQLTNSDDAGESLIFTTSLSKIWDNGISFSGSYTNQDITEANPGTSSRAISNYQFEVVENRNTPLVDTAFYEIEHRLVFNFGYKTELFAGYETNVNLFFERRSGRPFSWTLGAFRDGDLGDQSDLDDSDVYLPYIPTGPNDPAVDFSAGLSYEEIAAVFEQAGLTGTPGGFGGKYDSTQPWVTTSDLYVSQEIPGFTEEHKGLVYFTIANFANFLNDDWGKFYDFRFPQQIIVDYDVNDAGQYVYQERFRGTDTRNFNQFNVEESAWRLKIGVKYTF</sequence>
<accession>A0AA37WK71</accession>
<evidence type="ECO:0000313" key="12">
    <source>
        <dbReference type="Proteomes" id="UP001156601"/>
    </source>
</evidence>
<gene>
    <name evidence="11" type="primary">oar_2</name>
    <name evidence="11" type="ORF">GCM10007852_20570</name>
</gene>
<dbReference type="Gene3D" id="2.40.170.20">
    <property type="entry name" value="TonB-dependent receptor, beta-barrel domain"/>
    <property type="match status" value="1"/>
</dbReference>
<evidence type="ECO:0000256" key="4">
    <source>
        <dbReference type="ARBA" id="ARBA00022692"/>
    </source>
</evidence>
<dbReference type="InterPro" id="IPR036942">
    <property type="entry name" value="Beta-barrel_TonB_sf"/>
</dbReference>
<dbReference type="Gene3D" id="2.60.40.1120">
    <property type="entry name" value="Carboxypeptidase-like, regulatory domain"/>
    <property type="match status" value="1"/>
</dbReference>
<dbReference type="RefSeq" id="WP_284217447.1">
    <property type="nucleotide sequence ID" value="NZ_BSOT01000005.1"/>
</dbReference>
<feature type="domain" description="TonB-dependent receptor-like beta-barrel" evidence="9">
    <location>
        <begin position="363"/>
        <end position="625"/>
    </location>
</feature>
<dbReference type="Pfam" id="PF00593">
    <property type="entry name" value="TonB_dep_Rec_b-barrel"/>
    <property type="match status" value="1"/>
</dbReference>
<keyword evidence="3" id="KW-1134">Transmembrane beta strand</keyword>
<reference evidence="11" key="2">
    <citation type="submission" date="2023-01" db="EMBL/GenBank/DDBJ databases">
        <title>Draft genome sequence of Agaribacter marinus strain NBRC 110023.</title>
        <authorList>
            <person name="Sun Q."/>
            <person name="Mori K."/>
        </authorList>
    </citation>
    <scope>NUCLEOTIDE SEQUENCE</scope>
    <source>
        <strain evidence="11">NBRC 110023</strain>
    </source>
</reference>
<dbReference type="AlphaFoldDB" id="A0AA37WK71"/>
<dbReference type="Pfam" id="PF13620">
    <property type="entry name" value="CarboxypepD_reg"/>
    <property type="match status" value="1"/>
</dbReference>
<dbReference type="InterPro" id="IPR039426">
    <property type="entry name" value="TonB-dep_rcpt-like"/>
</dbReference>
<comment type="caution">
    <text evidence="11">The sequence shown here is derived from an EMBL/GenBank/DDBJ whole genome shotgun (WGS) entry which is preliminary data.</text>
</comment>
<evidence type="ECO:0000256" key="2">
    <source>
        <dbReference type="ARBA" id="ARBA00022448"/>
    </source>
</evidence>
<keyword evidence="8" id="KW-0732">Signal</keyword>
<dbReference type="SUPFAM" id="SSF56935">
    <property type="entry name" value="Porins"/>
    <property type="match status" value="1"/>
</dbReference>
<evidence type="ECO:0000256" key="7">
    <source>
        <dbReference type="ARBA" id="ARBA00023237"/>
    </source>
</evidence>
<evidence type="ECO:0000256" key="8">
    <source>
        <dbReference type="SAM" id="SignalP"/>
    </source>
</evidence>
<dbReference type="InterPro" id="IPR057601">
    <property type="entry name" value="Oar-like_b-barrel"/>
</dbReference>
<dbReference type="PANTHER" id="PTHR30069:SF46">
    <property type="entry name" value="OAR PROTEIN"/>
    <property type="match status" value="1"/>
</dbReference>
<evidence type="ECO:0000256" key="1">
    <source>
        <dbReference type="ARBA" id="ARBA00004571"/>
    </source>
</evidence>
<keyword evidence="2" id="KW-0813">Transport</keyword>
<feature type="chain" id="PRO_5041339219" evidence="8">
    <location>
        <begin position="27"/>
        <end position="1039"/>
    </location>
</feature>
<evidence type="ECO:0000259" key="9">
    <source>
        <dbReference type="Pfam" id="PF00593"/>
    </source>
</evidence>
<dbReference type="InterPro" id="IPR037066">
    <property type="entry name" value="Plug_dom_sf"/>
</dbReference>
<dbReference type="Pfam" id="PF25183">
    <property type="entry name" value="OMP_b-brl_4"/>
    <property type="match status" value="1"/>
</dbReference>
<dbReference type="Proteomes" id="UP001156601">
    <property type="component" value="Unassembled WGS sequence"/>
</dbReference>
<dbReference type="PANTHER" id="PTHR30069">
    <property type="entry name" value="TONB-DEPENDENT OUTER MEMBRANE RECEPTOR"/>
    <property type="match status" value="1"/>
</dbReference>
<evidence type="ECO:0000256" key="5">
    <source>
        <dbReference type="ARBA" id="ARBA00023077"/>
    </source>
</evidence>
<dbReference type="GO" id="GO:0044718">
    <property type="term" value="P:siderophore transmembrane transport"/>
    <property type="evidence" value="ECO:0007669"/>
    <property type="project" value="TreeGrafter"/>
</dbReference>
<comment type="subcellular location">
    <subcellularLocation>
        <location evidence="1">Cell outer membrane</location>
        <topology evidence="1">Multi-pass membrane protein</topology>
    </subcellularLocation>
</comment>
<dbReference type="SUPFAM" id="SSF49464">
    <property type="entry name" value="Carboxypeptidase regulatory domain-like"/>
    <property type="match status" value="1"/>
</dbReference>
<evidence type="ECO:0000256" key="6">
    <source>
        <dbReference type="ARBA" id="ARBA00023136"/>
    </source>
</evidence>
<organism evidence="11 12">
    <name type="scientific">Agaribacter marinus</name>
    <dbReference type="NCBI Taxonomy" id="1431249"/>
    <lineage>
        <taxon>Bacteria</taxon>
        <taxon>Pseudomonadati</taxon>
        <taxon>Pseudomonadota</taxon>
        <taxon>Gammaproteobacteria</taxon>
        <taxon>Alteromonadales</taxon>
        <taxon>Alteromonadaceae</taxon>
        <taxon>Agaribacter</taxon>
    </lineage>
</organism>
<keyword evidence="7" id="KW-0998">Cell outer membrane</keyword>
<dbReference type="GO" id="GO:0009279">
    <property type="term" value="C:cell outer membrane"/>
    <property type="evidence" value="ECO:0007669"/>
    <property type="project" value="UniProtKB-SubCell"/>
</dbReference>
<evidence type="ECO:0000259" key="10">
    <source>
        <dbReference type="Pfam" id="PF25183"/>
    </source>
</evidence>
<dbReference type="GO" id="GO:0015344">
    <property type="term" value="F:siderophore uptake transmembrane transporter activity"/>
    <property type="evidence" value="ECO:0007669"/>
    <property type="project" value="TreeGrafter"/>
</dbReference>
<evidence type="ECO:0000313" key="11">
    <source>
        <dbReference type="EMBL" id="GLR71149.1"/>
    </source>
</evidence>